<evidence type="ECO:0000313" key="11">
    <source>
        <dbReference type="EMBL" id="CCH45459.1"/>
    </source>
</evidence>
<keyword evidence="5 8" id="KW-0378">Hydrolase</keyword>
<dbReference type="Proteomes" id="UP000009328">
    <property type="component" value="Unassembled WGS sequence"/>
</dbReference>
<protein>
    <submittedName>
        <fullName evidence="11">Pepsin A</fullName>
        <ecNumber evidence="11">3.4.23.1</ecNumber>
    </submittedName>
</protein>
<dbReference type="InterPro" id="IPR001969">
    <property type="entry name" value="Aspartic_peptidase_AS"/>
</dbReference>
<dbReference type="InterPro" id="IPR033876">
    <property type="entry name" value="SAP-like"/>
</dbReference>
<keyword evidence="4 8" id="KW-0064">Aspartyl protease</keyword>
<evidence type="ECO:0000313" key="12">
    <source>
        <dbReference type="Proteomes" id="UP000009328"/>
    </source>
</evidence>
<dbReference type="EMBL" id="CAIF01000197">
    <property type="protein sequence ID" value="CCH45459.1"/>
    <property type="molecule type" value="Genomic_DNA"/>
</dbReference>
<keyword evidence="7" id="KW-1015">Disulfide bond</keyword>
<dbReference type="PROSITE" id="PS51767">
    <property type="entry name" value="PEPTIDASE_A1"/>
    <property type="match status" value="1"/>
</dbReference>
<evidence type="ECO:0000256" key="8">
    <source>
        <dbReference type="RuleBase" id="RU000454"/>
    </source>
</evidence>
<dbReference type="SUPFAM" id="SSF50630">
    <property type="entry name" value="Acid proteases"/>
    <property type="match status" value="1"/>
</dbReference>
<gene>
    <name evidence="11" type="ORF">BN7_5041</name>
</gene>
<feature type="active site" evidence="6">
    <location>
        <position position="294"/>
    </location>
</feature>
<evidence type="ECO:0000256" key="7">
    <source>
        <dbReference type="PIRSR" id="PIRSR601461-2"/>
    </source>
</evidence>
<keyword evidence="2 8" id="KW-0645">Protease</keyword>
<dbReference type="HOGENOM" id="CLU_013253_9_1_1"/>
<dbReference type="PANTHER" id="PTHR47966:SF65">
    <property type="entry name" value="ASPARTIC-TYPE ENDOPEPTIDASE"/>
    <property type="match status" value="1"/>
</dbReference>
<dbReference type="Gene3D" id="2.40.70.10">
    <property type="entry name" value="Acid Proteases"/>
    <property type="match status" value="2"/>
</dbReference>
<dbReference type="PROSITE" id="PS00141">
    <property type="entry name" value="ASP_PROTEASE"/>
    <property type="match status" value="1"/>
</dbReference>
<dbReference type="STRING" id="1206466.K0KVH4"/>
<evidence type="ECO:0000256" key="1">
    <source>
        <dbReference type="ARBA" id="ARBA00007447"/>
    </source>
</evidence>
<evidence type="ECO:0000256" key="9">
    <source>
        <dbReference type="SAM" id="SignalP"/>
    </source>
</evidence>
<comment type="similarity">
    <text evidence="1 8">Belongs to the peptidase A1 family.</text>
</comment>
<dbReference type="InterPro" id="IPR001461">
    <property type="entry name" value="Aspartic_peptidase_A1"/>
</dbReference>
<feature type="active site" evidence="6">
    <location>
        <position position="70"/>
    </location>
</feature>
<feature type="domain" description="Peptidase A1" evidence="10">
    <location>
        <begin position="52"/>
        <end position="403"/>
    </location>
</feature>
<organism evidence="11 12">
    <name type="scientific">Wickerhamomyces ciferrii (strain ATCC 14091 / BCRC 22168 / CBS 111 / JCM 3599 / NBRC 0793 / NRRL Y-1031 F-60-10)</name>
    <name type="common">Yeast</name>
    <name type="synonym">Pichia ciferrii</name>
    <dbReference type="NCBI Taxonomy" id="1206466"/>
    <lineage>
        <taxon>Eukaryota</taxon>
        <taxon>Fungi</taxon>
        <taxon>Dikarya</taxon>
        <taxon>Ascomycota</taxon>
        <taxon>Saccharomycotina</taxon>
        <taxon>Saccharomycetes</taxon>
        <taxon>Phaffomycetales</taxon>
        <taxon>Wickerhamomycetaceae</taxon>
        <taxon>Wickerhamomyces</taxon>
    </lineage>
</organism>
<dbReference type="eggNOG" id="KOG1339">
    <property type="taxonomic scope" value="Eukaryota"/>
</dbReference>
<reference evidence="11 12" key="1">
    <citation type="journal article" date="2012" name="Eukaryot. Cell">
        <title>Draft genome sequence of Wickerhamomyces ciferrii NRRL Y-1031 F-60-10.</title>
        <authorList>
            <person name="Schneider J."/>
            <person name="Andrea H."/>
            <person name="Blom J."/>
            <person name="Jaenicke S."/>
            <person name="Ruckert C."/>
            <person name="Schorsch C."/>
            <person name="Szczepanowski R."/>
            <person name="Farwick M."/>
            <person name="Goesmann A."/>
            <person name="Puhler A."/>
            <person name="Schaffer S."/>
            <person name="Tauch A."/>
            <person name="Kohler T."/>
            <person name="Brinkrolf K."/>
        </authorList>
    </citation>
    <scope>NUCLEOTIDE SEQUENCE [LARGE SCALE GENOMIC DNA]</scope>
    <source>
        <strain evidence="12">ATCC 14091 / BCRC 22168 / CBS 111 / JCM 3599 / NBRC 0793 / NRRL Y-1031 F-60-10</strain>
    </source>
</reference>
<evidence type="ECO:0000256" key="5">
    <source>
        <dbReference type="ARBA" id="ARBA00022801"/>
    </source>
</evidence>
<dbReference type="AlphaFoldDB" id="K0KVH4"/>
<evidence type="ECO:0000259" key="10">
    <source>
        <dbReference type="PROSITE" id="PS51767"/>
    </source>
</evidence>
<evidence type="ECO:0000256" key="3">
    <source>
        <dbReference type="ARBA" id="ARBA00022729"/>
    </source>
</evidence>
<dbReference type="Pfam" id="PF00026">
    <property type="entry name" value="Asp"/>
    <property type="match status" value="1"/>
</dbReference>
<dbReference type="GO" id="GO:0006508">
    <property type="term" value="P:proteolysis"/>
    <property type="evidence" value="ECO:0007669"/>
    <property type="project" value="UniProtKB-KW"/>
</dbReference>
<name>K0KVH4_WICCF</name>
<dbReference type="InterPro" id="IPR033121">
    <property type="entry name" value="PEPTIDASE_A1"/>
</dbReference>
<feature type="chain" id="PRO_5003834549" evidence="9">
    <location>
        <begin position="18"/>
        <end position="450"/>
    </location>
</feature>
<dbReference type="EC" id="3.4.23.1" evidence="11"/>
<evidence type="ECO:0000256" key="6">
    <source>
        <dbReference type="PIRSR" id="PIRSR601461-1"/>
    </source>
</evidence>
<evidence type="ECO:0000256" key="4">
    <source>
        <dbReference type="ARBA" id="ARBA00022750"/>
    </source>
</evidence>
<dbReference type="CDD" id="cd05474">
    <property type="entry name" value="SAP_like"/>
    <property type="match status" value="1"/>
</dbReference>
<feature type="signal peptide" evidence="9">
    <location>
        <begin position="1"/>
        <end position="17"/>
    </location>
</feature>
<dbReference type="PANTHER" id="PTHR47966">
    <property type="entry name" value="BETA-SITE APP-CLEAVING ENZYME, ISOFORM A-RELATED"/>
    <property type="match status" value="1"/>
</dbReference>
<sequence>MLIHSLILSSLIISVSCQIQFQTAKKLTKPEQSQSLHKRDSHINFIDDTIAYYVNISVGSQNQSILAVLDTGSSDLWFPGSNNSKCKDGKPQGDRFIDSVDFPEGSNTTKQEELTQLAKSIQNYCSSENVFNYHDSKTWNSNDTEFKITYLDGSLSTGIWGTDSITLDGITLNNFSFAVTNNSNASAILGIGLLKSETTYLINDEHYTYANFPQRLKNDGIIDKVVYSLIPDVPGSYSGSLLIGGVDHSKYIDELETIPMISDSRTSVELNGIGLSINDDNETLSSDDYETLLDSGTTTANFPKPLLEKLANKLGSSGKIHKRDSYDYYDVDCSYLENEDDFISLTFQNKTIKVPLKNMITEHDDQCLLKILSLTDDMILLGDIFLSSMYIVYDLEDLEVSIAQLDLDPTSESDIEKVGNNDHKASISHSLHNLASKVKKYDVFSTVLIE</sequence>
<dbReference type="PRINTS" id="PR00792">
    <property type="entry name" value="PEPSIN"/>
</dbReference>
<keyword evidence="3 9" id="KW-0732">Signal</keyword>
<proteinExistence type="inferred from homology"/>
<evidence type="ECO:0000256" key="2">
    <source>
        <dbReference type="ARBA" id="ARBA00022670"/>
    </source>
</evidence>
<dbReference type="InParanoid" id="K0KVH4"/>
<comment type="caution">
    <text evidence="11">The sequence shown here is derived from an EMBL/GenBank/DDBJ whole genome shotgun (WGS) entry which is preliminary data.</text>
</comment>
<dbReference type="GO" id="GO:0071944">
    <property type="term" value="C:cell periphery"/>
    <property type="evidence" value="ECO:0007669"/>
    <property type="project" value="UniProtKB-ARBA"/>
</dbReference>
<dbReference type="InterPro" id="IPR021109">
    <property type="entry name" value="Peptidase_aspartic_dom_sf"/>
</dbReference>
<accession>K0KVH4</accession>
<keyword evidence="12" id="KW-1185">Reference proteome</keyword>
<dbReference type="GO" id="GO:0004190">
    <property type="term" value="F:aspartic-type endopeptidase activity"/>
    <property type="evidence" value="ECO:0007669"/>
    <property type="project" value="UniProtKB-KW"/>
</dbReference>
<feature type="disulfide bond" evidence="7">
    <location>
        <begin position="333"/>
        <end position="367"/>
    </location>
</feature>